<feature type="signal peptide" evidence="2">
    <location>
        <begin position="1"/>
        <end position="23"/>
    </location>
</feature>
<evidence type="ECO:0000256" key="2">
    <source>
        <dbReference type="SAM" id="SignalP"/>
    </source>
</evidence>
<dbReference type="EMBL" id="MJUW02000059">
    <property type="protein sequence ID" value="OQD46068.1"/>
    <property type="molecule type" value="Genomic_DNA"/>
</dbReference>
<gene>
    <name evidence="4" type="ORF">BIY37_05085</name>
</gene>
<accession>A0A1V6M0Z9</accession>
<protein>
    <recommendedName>
        <fullName evidence="3">PepSY domain-containing protein</fullName>
    </recommendedName>
</protein>
<dbReference type="AlphaFoldDB" id="A0A1V6M0Z9"/>
<feature type="chain" id="PRO_5010746194" description="PepSY domain-containing protein" evidence="2">
    <location>
        <begin position="24"/>
        <end position="187"/>
    </location>
</feature>
<dbReference type="RefSeq" id="WP_070066744.1">
    <property type="nucleotide sequence ID" value="NZ_MJUW02000059.1"/>
</dbReference>
<evidence type="ECO:0000313" key="5">
    <source>
        <dbReference type="Proteomes" id="UP000242219"/>
    </source>
</evidence>
<keyword evidence="5" id="KW-1185">Reference proteome</keyword>
<name>A0A1V6M0Z9_9BACT</name>
<feature type="domain" description="PepSY" evidence="3">
    <location>
        <begin position="90"/>
        <end position="148"/>
    </location>
</feature>
<proteinExistence type="predicted"/>
<dbReference type="InterPro" id="IPR025711">
    <property type="entry name" value="PepSY"/>
</dbReference>
<feature type="region of interest" description="Disordered" evidence="1">
    <location>
        <begin position="160"/>
        <end position="187"/>
    </location>
</feature>
<reference evidence="4 5" key="1">
    <citation type="journal article" date="2016" name="Genome Announc.">
        <title>Draft Genome Sequence of the Anaerobic Ammonium-Oxidizing Bacterium 'Candidatus Brocadia sp. 40'.</title>
        <authorList>
            <person name="Ali M."/>
            <person name="Haroon M.F."/>
            <person name="Narita Y."/>
            <person name="Zhang L."/>
            <person name="Rangel Shaw D."/>
            <person name="Okabe S."/>
            <person name="Saikaly P.E."/>
        </authorList>
    </citation>
    <scope>NUCLEOTIDE SEQUENCE [LARGE SCALE GENOMIC DNA]</scope>
    <source>
        <strain evidence="4 5">40</strain>
    </source>
</reference>
<evidence type="ECO:0000259" key="3">
    <source>
        <dbReference type="Pfam" id="PF13670"/>
    </source>
</evidence>
<dbReference type="Pfam" id="PF13670">
    <property type="entry name" value="PepSY_2"/>
    <property type="match status" value="1"/>
</dbReference>
<dbReference type="Proteomes" id="UP000242219">
    <property type="component" value="Unassembled WGS sequence"/>
</dbReference>
<organism evidence="4 5">
    <name type="scientific">Candidatus Brocadia sapporoensis</name>
    <dbReference type="NCBI Taxonomy" id="392547"/>
    <lineage>
        <taxon>Bacteria</taxon>
        <taxon>Pseudomonadati</taxon>
        <taxon>Planctomycetota</taxon>
        <taxon>Candidatus Brocadiia</taxon>
        <taxon>Candidatus Brocadiales</taxon>
        <taxon>Candidatus Brocadiaceae</taxon>
        <taxon>Candidatus Brocadia</taxon>
    </lineage>
</organism>
<sequence>MKKNSIIVILSIIGLMLPFVSHADANEIPPQGSKLLSAIIKTAEGQHHGSIFEAEFEDGLWEVKICDTSVCQKLYLDPQTGKEVRQRKTDCDEIPPAGSMPISKIIQSVEAQGLGIITGFEFDDGFWEVKLRKDGRKVKLIIDPMTGESTALSMKKRTLSDDQMQRATSHLSQSQDVNRNNEPNIRR</sequence>
<evidence type="ECO:0000256" key="1">
    <source>
        <dbReference type="SAM" id="MobiDB-lite"/>
    </source>
</evidence>
<keyword evidence="2" id="KW-0732">Signal</keyword>
<evidence type="ECO:0000313" key="4">
    <source>
        <dbReference type="EMBL" id="OQD46068.1"/>
    </source>
</evidence>
<comment type="caution">
    <text evidence="4">The sequence shown here is derived from an EMBL/GenBank/DDBJ whole genome shotgun (WGS) entry which is preliminary data.</text>
</comment>
<feature type="compositionally biased region" description="Polar residues" evidence="1">
    <location>
        <begin position="165"/>
        <end position="187"/>
    </location>
</feature>